<sequence length="407" mass="43571">MAPGQSSTHSADTVVRVLTITNALRGLKSLGAILDRLLFEARALVGADAGTIFLADGHDLVFRYVHNDSLFSADDVTRHVYLASRLPVDGLSLAGFTARKAAPLVIDDVYAMDPALPVHFNSSFDQRTGYRTRAVATLPLVSSRGRVVGVIQLINPGDAAGCPARFTPADIDLLTLLADQATAVVEAGLVTEEFILRMARMAELRDPAETGPHVRRVGDYAAEICHTLAVRHGLSVPEAKRRKDMMRIAAMLHDVGKVGISDQILRKPGPLSAAEYHTMKNHTLLGAALFDNPSSEVDAWSRDVALYHHQGFDGSGYPGRVDDPAGHDMAGSVPLAGEDIPLPARITAVADVYDALVSRRVYKPPFAEADAARIIAEGAGSQFDPAVVDAFLSIADVIAAIRSRYPD</sequence>
<dbReference type="InterPro" id="IPR003607">
    <property type="entry name" value="HD/PDEase_dom"/>
</dbReference>
<dbReference type="SMART" id="SM00065">
    <property type="entry name" value="GAF"/>
    <property type="match status" value="1"/>
</dbReference>
<protein>
    <submittedName>
        <fullName evidence="2">GAF domain-containing protein</fullName>
    </submittedName>
</protein>
<comment type="caution">
    <text evidence="2">The sequence shown here is derived from an EMBL/GenBank/DDBJ whole genome shotgun (WGS) entry which is preliminary data.</text>
</comment>
<dbReference type="InterPro" id="IPR003018">
    <property type="entry name" value="GAF"/>
</dbReference>
<dbReference type="SUPFAM" id="SSF55781">
    <property type="entry name" value="GAF domain-like"/>
    <property type="match status" value="1"/>
</dbReference>
<dbReference type="RefSeq" id="WP_160961543.1">
    <property type="nucleotide sequence ID" value="NZ_WVUD01000022.1"/>
</dbReference>
<dbReference type="EMBL" id="WVUD01000022">
    <property type="protein sequence ID" value="MYL83945.1"/>
    <property type="molecule type" value="Genomic_DNA"/>
</dbReference>
<keyword evidence="3" id="KW-1185">Reference proteome</keyword>
<dbReference type="InterPro" id="IPR052020">
    <property type="entry name" value="Cyclic_di-GMP/3'3'-cGAMP_PDE"/>
</dbReference>
<feature type="domain" description="HD-GYP" evidence="1">
    <location>
        <begin position="187"/>
        <end position="407"/>
    </location>
</feature>
<dbReference type="OrthoDB" id="9769359at2"/>
<evidence type="ECO:0000313" key="3">
    <source>
        <dbReference type="Proteomes" id="UP000482487"/>
    </source>
</evidence>
<dbReference type="PROSITE" id="PS51832">
    <property type="entry name" value="HD_GYP"/>
    <property type="match status" value="1"/>
</dbReference>
<reference evidence="2 3" key="1">
    <citation type="submission" date="2020-01" db="EMBL/GenBank/DDBJ databases">
        <title>Genome sequence of Desulfovibrio aerotolerans DSM 16695(T).</title>
        <authorList>
            <person name="Karnachuk O."/>
            <person name="Avakyan M."/>
            <person name="Mardanov A."/>
            <person name="Kadnikov V."/>
            <person name="Ravin N."/>
        </authorList>
    </citation>
    <scope>NUCLEOTIDE SEQUENCE [LARGE SCALE GENOMIC DNA]</scope>
    <source>
        <strain evidence="2 3">DSM 16695</strain>
    </source>
</reference>
<dbReference type="AlphaFoldDB" id="A0A7C9ILW2"/>
<dbReference type="Pfam" id="PF13487">
    <property type="entry name" value="HD_5"/>
    <property type="match status" value="1"/>
</dbReference>
<dbReference type="Proteomes" id="UP000482487">
    <property type="component" value="Unassembled WGS sequence"/>
</dbReference>
<dbReference type="InterPro" id="IPR029016">
    <property type="entry name" value="GAF-like_dom_sf"/>
</dbReference>
<evidence type="ECO:0000259" key="1">
    <source>
        <dbReference type="PROSITE" id="PS51832"/>
    </source>
</evidence>
<accession>A0A7C9ILW2</accession>
<organism evidence="2 3">
    <name type="scientific">Solidesulfovibrio aerotolerans</name>
    <dbReference type="NCBI Taxonomy" id="295255"/>
    <lineage>
        <taxon>Bacteria</taxon>
        <taxon>Pseudomonadati</taxon>
        <taxon>Thermodesulfobacteriota</taxon>
        <taxon>Desulfovibrionia</taxon>
        <taxon>Desulfovibrionales</taxon>
        <taxon>Desulfovibrionaceae</taxon>
        <taxon>Solidesulfovibrio</taxon>
    </lineage>
</organism>
<gene>
    <name evidence="2" type="ORF">GTA51_12480</name>
</gene>
<dbReference type="SUPFAM" id="SSF109604">
    <property type="entry name" value="HD-domain/PDEase-like"/>
    <property type="match status" value="1"/>
</dbReference>
<dbReference type="CDD" id="cd00077">
    <property type="entry name" value="HDc"/>
    <property type="match status" value="1"/>
</dbReference>
<dbReference type="InterPro" id="IPR037522">
    <property type="entry name" value="HD_GYP_dom"/>
</dbReference>
<dbReference type="Gene3D" id="3.30.450.40">
    <property type="match status" value="1"/>
</dbReference>
<dbReference type="Pfam" id="PF01590">
    <property type="entry name" value="GAF"/>
    <property type="match status" value="1"/>
</dbReference>
<dbReference type="SMART" id="SM00471">
    <property type="entry name" value="HDc"/>
    <property type="match status" value="1"/>
</dbReference>
<dbReference type="Gene3D" id="1.10.3210.10">
    <property type="entry name" value="Hypothetical protein af1432"/>
    <property type="match status" value="1"/>
</dbReference>
<dbReference type="PANTHER" id="PTHR45228">
    <property type="entry name" value="CYCLIC DI-GMP PHOSPHODIESTERASE TM_0186-RELATED"/>
    <property type="match status" value="1"/>
</dbReference>
<proteinExistence type="predicted"/>
<name>A0A7C9ILW2_9BACT</name>
<evidence type="ECO:0000313" key="2">
    <source>
        <dbReference type="EMBL" id="MYL83945.1"/>
    </source>
</evidence>